<dbReference type="InterPro" id="IPR006300">
    <property type="entry name" value="FlgB"/>
</dbReference>
<dbReference type="NCBIfam" id="TIGR01396">
    <property type="entry name" value="FlgB"/>
    <property type="match status" value="1"/>
</dbReference>
<evidence type="ECO:0000256" key="6">
    <source>
        <dbReference type="PIRNR" id="PIRNR002889"/>
    </source>
</evidence>
<comment type="similarity">
    <text evidence="2 6">Belongs to the flagella basal body rod proteins family.</text>
</comment>
<dbReference type="InterPro" id="IPR001444">
    <property type="entry name" value="Flag_bb_rod_N"/>
</dbReference>
<name>D6PE19_9BACT</name>
<evidence type="ECO:0000259" key="7">
    <source>
        <dbReference type="Pfam" id="PF00460"/>
    </source>
</evidence>
<protein>
    <recommendedName>
        <fullName evidence="3 6">Flagellar basal body rod protein FlgB</fullName>
    </recommendedName>
</protein>
<dbReference type="InterPro" id="IPR019776">
    <property type="entry name" value="Flagellar_basal_body_rod_CS"/>
</dbReference>
<comment type="function">
    <text evidence="5 6">Structural component of flagellum, the bacterial motility apparatus. Part of the rod structure of flagellar basal body.</text>
</comment>
<accession>D6PE19</accession>
<evidence type="ECO:0000256" key="1">
    <source>
        <dbReference type="ARBA" id="ARBA00004117"/>
    </source>
</evidence>
<dbReference type="GO" id="GO:0030694">
    <property type="term" value="C:bacterial-type flagellum basal body, rod"/>
    <property type="evidence" value="ECO:0007669"/>
    <property type="project" value="InterPro"/>
</dbReference>
<feature type="domain" description="Flagellar basal body rod protein N-terminal" evidence="7">
    <location>
        <begin position="26"/>
        <end position="56"/>
    </location>
</feature>
<keyword evidence="8" id="KW-0966">Cell projection</keyword>
<evidence type="ECO:0000256" key="3">
    <source>
        <dbReference type="ARBA" id="ARBA00014376"/>
    </source>
</evidence>
<keyword evidence="8" id="KW-0969">Cilium</keyword>
<evidence type="ECO:0000256" key="5">
    <source>
        <dbReference type="ARBA" id="ARBA00024934"/>
    </source>
</evidence>
<dbReference type="PIRSF" id="PIRSF002889">
    <property type="entry name" value="Rod_FlgB"/>
    <property type="match status" value="1"/>
</dbReference>
<comment type="subunit">
    <text evidence="6">The basal body constitutes a major portion of the flagellar organelle and consists of a number of rings mounted on a central rod.</text>
</comment>
<evidence type="ECO:0000256" key="4">
    <source>
        <dbReference type="ARBA" id="ARBA00023143"/>
    </source>
</evidence>
<organism evidence="8">
    <name type="scientific">uncultured marine bacterium MedDCM-OCT-S09-C247</name>
    <dbReference type="NCBI Taxonomy" id="743078"/>
    <lineage>
        <taxon>Bacteria</taxon>
        <taxon>environmental samples</taxon>
    </lineage>
</organism>
<reference evidence="8" key="1">
    <citation type="journal article" date="2010" name="ISME J.">
        <title>Metagenome of the Mediterranean deep chlorophyll maximum studied by direct and fosmid library 454 pyrosequencing.</title>
        <authorList>
            <person name="Ghai R."/>
            <person name="Martin-Cuadrado A.B."/>
            <person name="Molto A.G."/>
            <person name="Heredia I.G."/>
            <person name="Cabrera R."/>
            <person name="Martin J."/>
            <person name="Verdu M."/>
            <person name="Deschamps P."/>
            <person name="Moreira D."/>
            <person name="Lopez-Garcia P."/>
            <person name="Mira A."/>
            <person name="Rodriguez-Valera F."/>
        </authorList>
    </citation>
    <scope>NUCLEOTIDE SEQUENCE</scope>
</reference>
<dbReference type="AlphaFoldDB" id="D6PE19"/>
<evidence type="ECO:0000256" key="2">
    <source>
        <dbReference type="ARBA" id="ARBA00009677"/>
    </source>
</evidence>
<evidence type="ECO:0000313" key="8">
    <source>
        <dbReference type="EMBL" id="ADD93970.1"/>
    </source>
</evidence>
<dbReference type="PROSITE" id="PS00588">
    <property type="entry name" value="FLAGELLA_BB_ROD"/>
    <property type="match status" value="1"/>
</dbReference>
<keyword evidence="8" id="KW-0282">Flagellum</keyword>
<comment type="subcellular location">
    <subcellularLocation>
        <location evidence="1 6">Bacterial flagellum basal body</location>
    </subcellularLocation>
</comment>
<proteinExistence type="inferred from homology"/>
<dbReference type="GO" id="GO:0071973">
    <property type="term" value="P:bacterial-type flagellum-dependent cell motility"/>
    <property type="evidence" value="ECO:0007669"/>
    <property type="project" value="InterPro"/>
</dbReference>
<dbReference type="Pfam" id="PF00460">
    <property type="entry name" value="Flg_bb_rod"/>
    <property type="match status" value="1"/>
</dbReference>
<keyword evidence="4 6" id="KW-0975">Bacterial flagellum</keyword>
<sequence length="146" mass="16539">MAHYLQYSNQIEEKLEIAVKSIENQLRVHAEALNLRSQRNEILASNIANSATPNFKAKDLDFEALLNSRMGFGKVNTTNSRHFDISIGPNEEGVKFRQNVTPSKDGNTVELHVEQLQFSENVMRYQTSLEFLNRKIAGLMSAIKGE</sequence>
<dbReference type="EMBL" id="GU943007">
    <property type="protein sequence ID" value="ADD93970.1"/>
    <property type="molecule type" value="Genomic_DNA"/>
</dbReference>